<gene>
    <name evidence="4" type="ORF">METZ01_LOCUS351662</name>
</gene>
<evidence type="ECO:0000313" key="4">
    <source>
        <dbReference type="EMBL" id="SVC98808.1"/>
    </source>
</evidence>
<name>A0A382RPB7_9ZZZZ</name>
<dbReference type="SUPFAM" id="SSF53335">
    <property type="entry name" value="S-adenosyl-L-methionine-dependent methyltransferases"/>
    <property type="match status" value="1"/>
</dbReference>
<sequence length="272" mass="31608">APQVRDRVFIAAEHNGSGDPLLLKREAHKENHSPDSWNISEYLQTDKEISVARDILEYRLKNDEISWIEAWDYFVMKIEQEELPGFPIWVDAFLDKPQITSDMPKWKKEFLTKNSIFYCHNKKFIKSWLAMKWGVNNISINDFPPTRQMFEWQARKQFPNTKNRTLKSLVMQMRPSGIRVKPATYFPALVAITQTSIVGPLIHEGIEKFRRITPFEAARLQGLDGEMFTNAEVADKVAYKQLGNSVNVGVVKYVTNKLINRSDLETQLKLDF</sequence>
<dbReference type="InterPro" id="IPR001525">
    <property type="entry name" value="C5_MeTfrase"/>
</dbReference>
<dbReference type="GO" id="GO:0032259">
    <property type="term" value="P:methylation"/>
    <property type="evidence" value="ECO:0007669"/>
    <property type="project" value="UniProtKB-KW"/>
</dbReference>
<keyword evidence="3" id="KW-0949">S-adenosyl-L-methionine</keyword>
<dbReference type="InterPro" id="IPR029063">
    <property type="entry name" value="SAM-dependent_MTases_sf"/>
</dbReference>
<evidence type="ECO:0000256" key="1">
    <source>
        <dbReference type="ARBA" id="ARBA00022603"/>
    </source>
</evidence>
<protein>
    <recommendedName>
        <fullName evidence="5">DNA (cytosine-5-)-methyltransferase</fullName>
    </recommendedName>
</protein>
<reference evidence="4" key="1">
    <citation type="submission" date="2018-05" db="EMBL/GenBank/DDBJ databases">
        <authorList>
            <person name="Lanie J.A."/>
            <person name="Ng W.-L."/>
            <person name="Kazmierczak K.M."/>
            <person name="Andrzejewski T.M."/>
            <person name="Davidsen T.M."/>
            <person name="Wayne K.J."/>
            <person name="Tettelin H."/>
            <person name="Glass J.I."/>
            <person name="Rusch D."/>
            <person name="Podicherti R."/>
            <person name="Tsui H.-C.T."/>
            <person name="Winkler M.E."/>
        </authorList>
    </citation>
    <scope>NUCLEOTIDE SEQUENCE</scope>
</reference>
<keyword evidence="2" id="KW-0808">Transferase</keyword>
<evidence type="ECO:0000256" key="2">
    <source>
        <dbReference type="ARBA" id="ARBA00022679"/>
    </source>
</evidence>
<dbReference type="GO" id="GO:0008168">
    <property type="term" value="F:methyltransferase activity"/>
    <property type="evidence" value="ECO:0007669"/>
    <property type="project" value="UniProtKB-KW"/>
</dbReference>
<feature type="non-terminal residue" evidence="4">
    <location>
        <position position="1"/>
    </location>
</feature>
<evidence type="ECO:0008006" key="5">
    <source>
        <dbReference type="Google" id="ProtNLM"/>
    </source>
</evidence>
<keyword evidence="1" id="KW-0489">Methyltransferase</keyword>
<dbReference type="AlphaFoldDB" id="A0A382RPB7"/>
<dbReference type="Pfam" id="PF00145">
    <property type="entry name" value="DNA_methylase"/>
    <property type="match status" value="1"/>
</dbReference>
<dbReference type="InterPro" id="IPR031303">
    <property type="entry name" value="C5_meth_CS"/>
</dbReference>
<accession>A0A382RPB7</accession>
<dbReference type="Gene3D" id="3.90.120.10">
    <property type="entry name" value="DNA Methylase, subunit A, domain 2"/>
    <property type="match status" value="1"/>
</dbReference>
<dbReference type="EMBL" id="UINC01122785">
    <property type="protein sequence ID" value="SVC98808.1"/>
    <property type="molecule type" value="Genomic_DNA"/>
</dbReference>
<proteinExistence type="predicted"/>
<organism evidence="4">
    <name type="scientific">marine metagenome</name>
    <dbReference type="NCBI Taxonomy" id="408172"/>
    <lineage>
        <taxon>unclassified sequences</taxon>
        <taxon>metagenomes</taxon>
        <taxon>ecological metagenomes</taxon>
    </lineage>
</organism>
<evidence type="ECO:0000256" key="3">
    <source>
        <dbReference type="ARBA" id="ARBA00022691"/>
    </source>
</evidence>
<dbReference type="PROSITE" id="PS00095">
    <property type="entry name" value="C5_MTASE_2"/>
    <property type="match status" value="1"/>
</dbReference>